<proteinExistence type="predicted"/>
<dbReference type="GO" id="GO:0016787">
    <property type="term" value="F:hydrolase activity"/>
    <property type="evidence" value="ECO:0007669"/>
    <property type="project" value="UniProtKB-KW"/>
</dbReference>
<protein>
    <submittedName>
        <fullName evidence="2">Alpha/beta fold hydrolase</fullName>
    </submittedName>
</protein>
<dbReference type="Gene3D" id="3.40.50.1820">
    <property type="entry name" value="alpha/beta hydrolase"/>
    <property type="match status" value="1"/>
</dbReference>
<evidence type="ECO:0000259" key="1">
    <source>
        <dbReference type="Pfam" id="PF12146"/>
    </source>
</evidence>
<dbReference type="InterPro" id="IPR022742">
    <property type="entry name" value="Hydrolase_4"/>
</dbReference>
<dbReference type="InterPro" id="IPR029058">
    <property type="entry name" value="AB_hydrolase_fold"/>
</dbReference>
<feature type="domain" description="Serine aminopeptidase S33" evidence="1">
    <location>
        <begin position="41"/>
        <end position="292"/>
    </location>
</feature>
<dbReference type="SUPFAM" id="SSF53474">
    <property type="entry name" value="alpha/beta-Hydrolases"/>
    <property type="match status" value="1"/>
</dbReference>
<keyword evidence="3" id="KW-1185">Reference proteome</keyword>
<dbReference type="InterPro" id="IPR051044">
    <property type="entry name" value="MAG_DAG_Lipase"/>
</dbReference>
<gene>
    <name evidence="2" type="ORF">ACFFU4_03865</name>
</gene>
<dbReference type="Proteomes" id="UP001589670">
    <property type="component" value="Unassembled WGS sequence"/>
</dbReference>
<dbReference type="EMBL" id="JBHMEC010000008">
    <property type="protein sequence ID" value="MFB9148884.1"/>
    <property type="molecule type" value="Genomic_DNA"/>
</dbReference>
<comment type="caution">
    <text evidence="2">The sequence shown here is derived from an EMBL/GenBank/DDBJ whole genome shotgun (WGS) entry which is preliminary data.</text>
</comment>
<evidence type="ECO:0000313" key="3">
    <source>
        <dbReference type="Proteomes" id="UP001589670"/>
    </source>
</evidence>
<accession>A0ABV5HXR3</accession>
<organism evidence="2 3">
    <name type="scientific">Roseovarius ramblicola</name>
    <dbReference type="NCBI Taxonomy" id="2022336"/>
    <lineage>
        <taxon>Bacteria</taxon>
        <taxon>Pseudomonadati</taxon>
        <taxon>Pseudomonadota</taxon>
        <taxon>Alphaproteobacteria</taxon>
        <taxon>Rhodobacterales</taxon>
        <taxon>Roseobacteraceae</taxon>
        <taxon>Roseovarius</taxon>
    </lineage>
</organism>
<dbReference type="PANTHER" id="PTHR11614">
    <property type="entry name" value="PHOSPHOLIPASE-RELATED"/>
    <property type="match status" value="1"/>
</dbReference>
<evidence type="ECO:0000313" key="2">
    <source>
        <dbReference type="EMBL" id="MFB9148884.1"/>
    </source>
</evidence>
<keyword evidence="2" id="KW-0378">Hydrolase</keyword>
<dbReference type="RefSeq" id="WP_377067239.1">
    <property type="nucleotide sequence ID" value="NZ_JBHMEC010000008.1"/>
</dbReference>
<reference evidence="2 3" key="1">
    <citation type="submission" date="2024-09" db="EMBL/GenBank/DDBJ databases">
        <authorList>
            <person name="Sun Q."/>
            <person name="Mori K."/>
        </authorList>
    </citation>
    <scope>NUCLEOTIDE SEQUENCE [LARGE SCALE GENOMIC DNA]</scope>
    <source>
        <strain evidence="2 3">CECT 9424</strain>
    </source>
</reference>
<dbReference type="Pfam" id="PF12146">
    <property type="entry name" value="Hydrolase_4"/>
    <property type="match status" value="1"/>
</dbReference>
<name>A0ABV5HXR3_9RHOB</name>
<sequence>MESAPLFAEVAEGPDDGAAWWLTTGDGVRIRAGLWNREAEAGTVLLFPGRTEYVEKYGRAARHFAARGFATLAVDWRGQGLADRLTGDTMSGHVLHFTDYQHDVAAMVEAARALDLPRPWHLLAHSMGGCIGLRAAMEGLDVASVVFSGPMWGIRMGAGLRPFAWSLAWGLRNLGLGHLYAPSTGADHYVLSEPFATNKLTNDREMWGYMSRQLAAHPELGIGGPSLRWLHEALREMRTLSARPSPALPCLTILGSDEDIVDPPRIHDRMARWPGGRLEIVPGGRHETLMDTPAVQSRLFAMICDFYHGPGNGAAAA</sequence>